<evidence type="ECO:0000256" key="2">
    <source>
        <dbReference type="SAM" id="SignalP"/>
    </source>
</evidence>
<evidence type="ECO:0000313" key="4">
    <source>
        <dbReference type="EMBL" id="AZV78021.1"/>
    </source>
</evidence>
<keyword evidence="5" id="KW-1185">Reference proteome</keyword>
<dbReference type="InterPro" id="IPR053183">
    <property type="entry name" value="ASL1"/>
</dbReference>
<dbReference type="KEGG" id="sedi:EBB79_09030"/>
<evidence type="ECO:0000259" key="3">
    <source>
        <dbReference type="Pfam" id="PF11790"/>
    </source>
</evidence>
<reference evidence="4 5" key="1">
    <citation type="submission" date="2018-10" db="EMBL/GenBank/DDBJ databases">
        <title>Parasedimentitalea marina sp. nov., a psychrophilic bacterium isolated from deep seawater of the New Britain Trench.</title>
        <authorList>
            <person name="Cao J."/>
        </authorList>
    </citation>
    <scope>NUCLEOTIDE SEQUENCE [LARGE SCALE GENOMIC DNA]</scope>
    <source>
        <strain evidence="4 5">W43</strain>
    </source>
</reference>
<feature type="region of interest" description="Disordered" evidence="1">
    <location>
        <begin position="279"/>
        <end position="298"/>
    </location>
</feature>
<accession>A0A3T0N1Z8</accession>
<dbReference type="PANTHER" id="PTHR34154:SF3">
    <property type="entry name" value="ALKALI-SENSITIVE LINKAGE PROTEIN 1"/>
    <property type="match status" value="1"/>
</dbReference>
<dbReference type="RefSeq" id="WP_127748579.1">
    <property type="nucleotide sequence ID" value="NZ_CP033219.1"/>
</dbReference>
<dbReference type="AlphaFoldDB" id="A0A3T0N1Z8"/>
<sequence>MFRLIILLLGLALTSQSAIAQRAGVGAWENPDYTILKWIEKHPGLAWYYDWRTDQIESHHPVQRSVEFVPMIHSARNIGDRIRSSQNVRHLLAFNEPDGRGGKHQANMTVAQAIALWPRLEARGLRLGSPATTQAQTLGTGSWQRRFMSEADRRGLRVDFMAVHYYSKTGDVKAFRKWLIAVYREYKRPIWVSEFAFIDWSQPNKASYSANAAFAKSAISMMETLPFVERYAWFAANPYPWHGRSPAINLVDNQLRSTPVGRSYAQALEAQAFRRSAGLESSQANTGSSPLPFSPSTQ</sequence>
<organism evidence="4 5">
    <name type="scientific">Parasedimentitalea marina</name>
    <dbReference type="NCBI Taxonomy" id="2483033"/>
    <lineage>
        <taxon>Bacteria</taxon>
        <taxon>Pseudomonadati</taxon>
        <taxon>Pseudomonadota</taxon>
        <taxon>Alphaproteobacteria</taxon>
        <taxon>Rhodobacterales</taxon>
        <taxon>Paracoccaceae</taxon>
        <taxon>Parasedimentitalea</taxon>
    </lineage>
</organism>
<feature type="chain" id="PRO_5019072282" description="Asl1-like glycosyl hydrolase catalytic domain-containing protein" evidence="2">
    <location>
        <begin position="21"/>
        <end position="298"/>
    </location>
</feature>
<dbReference type="Pfam" id="PF11790">
    <property type="entry name" value="Glyco_hydro_cc"/>
    <property type="match status" value="1"/>
</dbReference>
<dbReference type="InterPro" id="IPR024655">
    <property type="entry name" value="Asl1_glyco_hydro_catalytic"/>
</dbReference>
<dbReference type="SUPFAM" id="SSF51445">
    <property type="entry name" value="(Trans)glycosidases"/>
    <property type="match status" value="1"/>
</dbReference>
<gene>
    <name evidence="4" type="ORF">EBB79_09030</name>
</gene>
<dbReference type="Gene3D" id="3.20.20.80">
    <property type="entry name" value="Glycosidases"/>
    <property type="match status" value="1"/>
</dbReference>
<feature type="signal peptide" evidence="2">
    <location>
        <begin position="1"/>
        <end position="20"/>
    </location>
</feature>
<dbReference type="Proteomes" id="UP000283063">
    <property type="component" value="Chromosome"/>
</dbReference>
<dbReference type="EMBL" id="CP033219">
    <property type="protein sequence ID" value="AZV78021.1"/>
    <property type="molecule type" value="Genomic_DNA"/>
</dbReference>
<dbReference type="GO" id="GO:0071966">
    <property type="term" value="P:fungal-type cell wall polysaccharide metabolic process"/>
    <property type="evidence" value="ECO:0007669"/>
    <property type="project" value="TreeGrafter"/>
</dbReference>
<protein>
    <recommendedName>
        <fullName evidence="3">Asl1-like glycosyl hydrolase catalytic domain-containing protein</fullName>
    </recommendedName>
</protein>
<evidence type="ECO:0000256" key="1">
    <source>
        <dbReference type="SAM" id="MobiDB-lite"/>
    </source>
</evidence>
<dbReference type="OrthoDB" id="9809583at2"/>
<evidence type="ECO:0000313" key="5">
    <source>
        <dbReference type="Proteomes" id="UP000283063"/>
    </source>
</evidence>
<dbReference type="InterPro" id="IPR017853">
    <property type="entry name" value="GH"/>
</dbReference>
<dbReference type="PANTHER" id="PTHR34154">
    <property type="entry name" value="ALKALI-SENSITIVE LINKAGE PROTEIN 1"/>
    <property type="match status" value="1"/>
</dbReference>
<name>A0A3T0N1Z8_9RHOB</name>
<feature type="domain" description="Asl1-like glycosyl hydrolase catalytic" evidence="3">
    <location>
        <begin position="37"/>
        <end position="264"/>
    </location>
</feature>
<keyword evidence="2" id="KW-0732">Signal</keyword>
<proteinExistence type="predicted"/>